<dbReference type="Proteomes" id="UP001234178">
    <property type="component" value="Unassembled WGS sequence"/>
</dbReference>
<name>A0ABQ9ZGT9_9CRUS</name>
<feature type="region of interest" description="Disordered" evidence="1">
    <location>
        <begin position="1"/>
        <end position="25"/>
    </location>
</feature>
<sequence length="94" mass="10646">MMYKNVQDDKTNEKETNPKNRERKQASFAYSTTVALQCYVVLHAMQCRCRVSRAPTASVVVRIHFCIPHTAGAFSAVQSRTKSFSVFLLLFSPT</sequence>
<reference evidence="2 3" key="1">
    <citation type="journal article" date="2023" name="Nucleic Acids Res.">
        <title>The hologenome of Daphnia magna reveals possible DNA methylation and microbiome-mediated evolution of the host genome.</title>
        <authorList>
            <person name="Chaturvedi A."/>
            <person name="Li X."/>
            <person name="Dhandapani V."/>
            <person name="Marshall H."/>
            <person name="Kissane S."/>
            <person name="Cuenca-Cambronero M."/>
            <person name="Asole G."/>
            <person name="Calvet F."/>
            <person name="Ruiz-Romero M."/>
            <person name="Marangio P."/>
            <person name="Guigo R."/>
            <person name="Rago D."/>
            <person name="Mirbahai L."/>
            <person name="Eastwood N."/>
            <person name="Colbourne J.K."/>
            <person name="Zhou J."/>
            <person name="Mallon E."/>
            <person name="Orsini L."/>
        </authorList>
    </citation>
    <scope>NUCLEOTIDE SEQUENCE [LARGE SCALE GENOMIC DNA]</scope>
    <source>
        <strain evidence="2">LRV0_1</strain>
    </source>
</reference>
<accession>A0ABQ9ZGT9</accession>
<proteinExistence type="predicted"/>
<gene>
    <name evidence="2" type="ORF">OUZ56_021011</name>
</gene>
<evidence type="ECO:0000256" key="1">
    <source>
        <dbReference type="SAM" id="MobiDB-lite"/>
    </source>
</evidence>
<evidence type="ECO:0000313" key="2">
    <source>
        <dbReference type="EMBL" id="KAK4011903.1"/>
    </source>
</evidence>
<keyword evidence="3" id="KW-1185">Reference proteome</keyword>
<evidence type="ECO:0000313" key="3">
    <source>
        <dbReference type="Proteomes" id="UP001234178"/>
    </source>
</evidence>
<comment type="caution">
    <text evidence="2">The sequence shown here is derived from an EMBL/GenBank/DDBJ whole genome shotgun (WGS) entry which is preliminary data.</text>
</comment>
<protein>
    <submittedName>
        <fullName evidence="2">Uncharacterized protein</fullName>
    </submittedName>
</protein>
<organism evidence="2 3">
    <name type="scientific">Daphnia magna</name>
    <dbReference type="NCBI Taxonomy" id="35525"/>
    <lineage>
        <taxon>Eukaryota</taxon>
        <taxon>Metazoa</taxon>
        <taxon>Ecdysozoa</taxon>
        <taxon>Arthropoda</taxon>
        <taxon>Crustacea</taxon>
        <taxon>Branchiopoda</taxon>
        <taxon>Diplostraca</taxon>
        <taxon>Cladocera</taxon>
        <taxon>Anomopoda</taxon>
        <taxon>Daphniidae</taxon>
        <taxon>Daphnia</taxon>
    </lineage>
</organism>
<dbReference type="EMBL" id="JAOYFB010000003">
    <property type="protein sequence ID" value="KAK4011903.1"/>
    <property type="molecule type" value="Genomic_DNA"/>
</dbReference>